<evidence type="ECO:0000256" key="8">
    <source>
        <dbReference type="ARBA" id="ARBA00023306"/>
    </source>
</evidence>
<keyword evidence="1 10" id="KW-1003">Cell membrane</keyword>
<keyword evidence="2 10" id="KW-0132">Cell division</keyword>
<protein>
    <recommendedName>
        <fullName evidence="10">UDP-N-acetylglucosamine--N-acetylmuramyl-(pentapeptide) pyrophosphoryl-undecaprenol N-acetylglucosamine transferase</fullName>
        <ecNumber evidence="10">2.4.1.227</ecNumber>
    </recommendedName>
    <alternativeName>
        <fullName evidence="10">Undecaprenyl-PP-MurNAc-pentapeptide-UDPGlcNAc GlcNAc transferase</fullName>
    </alternativeName>
</protein>
<evidence type="ECO:0000256" key="7">
    <source>
        <dbReference type="ARBA" id="ARBA00023136"/>
    </source>
</evidence>
<comment type="catalytic activity">
    <reaction evidence="10">
        <text>di-trans,octa-cis-undecaprenyl diphospho-N-acetyl-alpha-D-muramoyl-L-alanyl-D-glutamyl-meso-2,6-diaminopimeloyl-D-alanyl-D-alanine + UDP-N-acetyl-alpha-D-glucosamine = di-trans,octa-cis-undecaprenyl diphospho-[N-acetyl-alpha-D-glucosaminyl-(1-&gt;4)]-N-acetyl-alpha-D-muramoyl-L-alanyl-D-glutamyl-meso-2,6-diaminopimeloyl-D-alanyl-D-alanine + UDP + H(+)</text>
        <dbReference type="Rhea" id="RHEA:31227"/>
        <dbReference type="ChEBI" id="CHEBI:15378"/>
        <dbReference type="ChEBI" id="CHEBI:57705"/>
        <dbReference type="ChEBI" id="CHEBI:58223"/>
        <dbReference type="ChEBI" id="CHEBI:61387"/>
        <dbReference type="ChEBI" id="CHEBI:61388"/>
        <dbReference type="EC" id="2.4.1.227"/>
    </reaction>
</comment>
<feature type="binding site" evidence="10">
    <location>
        <begin position="10"/>
        <end position="12"/>
    </location>
    <ligand>
        <name>UDP-N-acetyl-alpha-D-glucosamine</name>
        <dbReference type="ChEBI" id="CHEBI:57705"/>
    </ligand>
</feature>
<dbReference type="InterPro" id="IPR004276">
    <property type="entry name" value="GlycoTrans_28_N"/>
</dbReference>
<name>A0A371IZ16_9FIRM</name>
<gene>
    <name evidence="10 14" type="primary">murG</name>
    <name evidence="14" type="ORF">CHL78_016780</name>
</gene>
<keyword evidence="3 10" id="KW-0328">Glycosyltransferase</keyword>
<reference evidence="14 15" key="1">
    <citation type="journal article" date="2017" name="Genome Announc.">
        <title>Draft Genome Sequence of Romboutsia weinsteinii sp. nov. Strain CCRI-19649(T) Isolated from Surface Water.</title>
        <authorList>
            <person name="Maheux A.F."/>
            <person name="Boudreau D.K."/>
            <person name="Berube E."/>
            <person name="Boissinot M."/>
            <person name="Cantin P."/>
            <person name="Raymond F."/>
            <person name="Corbeil J."/>
            <person name="Omar R.F."/>
            <person name="Bergeron M.G."/>
        </authorList>
    </citation>
    <scope>NUCLEOTIDE SEQUENCE [LARGE SCALE GENOMIC DNA]</scope>
    <source>
        <strain evidence="14 15">CCRI-19649</strain>
    </source>
</reference>
<dbReference type="InterPro" id="IPR007235">
    <property type="entry name" value="Glyco_trans_28_C"/>
</dbReference>
<feature type="binding site" evidence="10">
    <location>
        <position position="298"/>
    </location>
    <ligand>
        <name>UDP-N-acetyl-alpha-D-glucosamine</name>
        <dbReference type="ChEBI" id="CHEBI:57705"/>
    </ligand>
</feature>
<organism evidence="14 15">
    <name type="scientific">Romboutsia weinsteinii</name>
    <dbReference type="NCBI Taxonomy" id="2020949"/>
    <lineage>
        <taxon>Bacteria</taxon>
        <taxon>Bacillati</taxon>
        <taxon>Bacillota</taxon>
        <taxon>Clostridia</taxon>
        <taxon>Peptostreptococcales</taxon>
        <taxon>Peptostreptococcaceae</taxon>
        <taxon>Romboutsia</taxon>
    </lineage>
</organism>
<evidence type="ECO:0000313" key="14">
    <source>
        <dbReference type="EMBL" id="RDY25727.1"/>
    </source>
</evidence>
<feature type="domain" description="Glycosyl transferase family 28 C-terminal" evidence="13">
    <location>
        <begin position="191"/>
        <end position="356"/>
    </location>
</feature>
<dbReference type="Proteomes" id="UP000215694">
    <property type="component" value="Unassembled WGS sequence"/>
</dbReference>
<dbReference type="Gene3D" id="3.40.50.2000">
    <property type="entry name" value="Glycogen Phosphorylase B"/>
    <property type="match status" value="2"/>
</dbReference>
<evidence type="ECO:0000313" key="15">
    <source>
        <dbReference type="Proteomes" id="UP000215694"/>
    </source>
</evidence>
<dbReference type="EMBL" id="NOJY02000051">
    <property type="protein sequence ID" value="RDY25727.1"/>
    <property type="molecule type" value="Genomic_DNA"/>
</dbReference>
<dbReference type="GO" id="GO:0005975">
    <property type="term" value="P:carbohydrate metabolic process"/>
    <property type="evidence" value="ECO:0007669"/>
    <property type="project" value="InterPro"/>
</dbReference>
<dbReference type="InterPro" id="IPR006009">
    <property type="entry name" value="GlcNAc_MurG"/>
</dbReference>
<comment type="caution">
    <text evidence="14">The sequence shown here is derived from an EMBL/GenBank/DDBJ whole genome shotgun (WGS) entry which is preliminary data.</text>
</comment>
<dbReference type="NCBIfam" id="TIGR01133">
    <property type="entry name" value="murG"/>
    <property type="match status" value="1"/>
</dbReference>
<dbReference type="Pfam" id="PF03033">
    <property type="entry name" value="Glyco_transf_28"/>
    <property type="match status" value="1"/>
</dbReference>
<dbReference type="GO" id="GO:0050511">
    <property type="term" value="F:undecaprenyldiphospho-muramoylpentapeptide beta-N-acetylglucosaminyltransferase activity"/>
    <property type="evidence" value="ECO:0007669"/>
    <property type="project" value="UniProtKB-UniRule"/>
</dbReference>
<dbReference type="SUPFAM" id="SSF53756">
    <property type="entry name" value="UDP-Glycosyltransferase/glycogen phosphorylase"/>
    <property type="match status" value="1"/>
</dbReference>
<feature type="compositionally biased region" description="Acidic residues" evidence="11">
    <location>
        <begin position="390"/>
        <end position="399"/>
    </location>
</feature>
<keyword evidence="5 10" id="KW-0133">Cell shape</keyword>
<dbReference type="RefSeq" id="WP_094366415.1">
    <property type="nucleotide sequence ID" value="NZ_NOJY02000051.1"/>
</dbReference>
<keyword evidence="9 10" id="KW-0961">Cell wall biogenesis/degradation</keyword>
<feature type="binding site" evidence="10">
    <location>
        <position position="124"/>
    </location>
    <ligand>
        <name>UDP-N-acetyl-alpha-D-glucosamine</name>
        <dbReference type="ChEBI" id="CHEBI:57705"/>
    </ligand>
</feature>
<evidence type="ECO:0000256" key="4">
    <source>
        <dbReference type="ARBA" id="ARBA00022679"/>
    </source>
</evidence>
<keyword evidence="7 10" id="KW-0472">Membrane</keyword>
<evidence type="ECO:0000256" key="5">
    <source>
        <dbReference type="ARBA" id="ARBA00022960"/>
    </source>
</evidence>
<dbReference type="OrthoDB" id="9808936at2"/>
<feature type="binding site" evidence="10">
    <location>
        <position position="198"/>
    </location>
    <ligand>
        <name>UDP-N-acetyl-alpha-D-glucosamine</name>
        <dbReference type="ChEBI" id="CHEBI:57705"/>
    </ligand>
</feature>
<accession>A0A371IZ16</accession>
<feature type="region of interest" description="Disordered" evidence="11">
    <location>
        <begin position="375"/>
        <end position="411"/>
    </location>
</feature>
<evidence type="ECO:0000259" key="13">
    <source>
        <dbReference type="Pfam" id="PF04101"/>
    </source>
</evidence>
<dbReference type="GO" id="GO:0008360">
    <property type="term" value="P:regulation of cell shape"/>
    <property type="evidence" value="ECO:0007669"/>
    <property type="project" value="UniProtKB-KW"/>
</dbReference>
<evidence type="ECO:0000256" key="2">
    <source>
        <dbReference type="ARBA" id="ARBA00022618"/>
    </source>
</evidence>
<dbReference type="GO" id="GO:0009252">
    <property type="term" value="P:peptidoglycan biosynthetic process"/>
    <property type="evidence" value="ECO:0007669"/>
    <property type="project" value="UniProtKB-UniRule"/>
</dbReference>
<keyword evidence="6 10" id="KW-0573">Peptidoglycan synthesis</keyword>
<comment type="function">
    <text evidence="10">Cell wall formation. Catalyzes the transfer of a GlcNAc subunit on undecaprenyl-pyrophosphoryl-MurNAc-pentapeptide (lipid intermediate I) to form undecaprenyl-pyrophosphoryl-MurNAc-(pentapeptide)GlcNAc (lipid intermediate II).</text>
</comment>
<comment type="pathway">
    <text evidence="10">Cell wall biogenesis; peptidoglycan biosynthesis.</text>
</comment>
<comment type="caution">
    <text evidence="10">Lacks conserved residue(s) required for the propagation of feature annotation.</text>
</comment>
<dbReference type="PANTHER" id="PTHR21015:SF22">
    <property type="entry name" value="GLYCOSYLTRANSFERASE"/>
    <property type="match status" value="1"/>
</dbReference>
<keyword evidence="4 10" id="KW-0808">Transferase</keyword>
<dbReference type="GO" id="GO:0051301">
    <property type="term" value="P:cell division"/>
    <property type="evidence" value="ECO:0007669"/>
    <property type="project" value="UniProtKB-KW"/>
</dbReference>
<dbReference type="CDD" id="cd03785">
    <property type="entry name" value="GT28_MurG"/>
    <property type="match status" value="1"/>
</dbReference>
<evidence type="ECO:0000256" key="11">
    <source>
        <dbReference type="SAM" id="MobiDB-lite"/>
    </source>
</evidence>
<dbReference type="GO" id="GO:0051991">
    <property type="term" value="F:UDP-N-acetyl-D-glucosamine:N-acetylmuramoyl-L-alanyl-D-glutamyl-meso-2,6-diaminopimelyl-D-alanyl-D-alanine-diphosphoundecaprenol 4-beta-N-acetylglucosaminlytransferase activity"/>
    <property type="evidence" value="ECO:0007669"/>
    <property type="project" value="RHEA"/>
</dbReference>
<proteinExistence type="inferred from homology"/>
<dbReference type="EC" id="2.4.1.227" evidence="10"/>
<dbReference type="Pfam" id="PF04101">
    <property type="entry name" value="Glyco_tran_28_C"/>
    <property type="match status" value="1"/>
</dbReference>
<dbReference type="PANTHER" id="PTHR21015">
    <property type="entry name" value="UDP-N-ACETYLGLUCOSAMINE--N-ACETYLMURAMYL-(PENTAPEPTIDE) PYROPHOSPHORYL-UNDECAPRENOL N-ACETYLGLUCOSAMINE TRANSFERASE 1"/>
    <property type="match status" value="1"/>
</dbReference>
<feature type="binding site" evidence="10">
    <location>
        <position position="168"/>
    </location>
    <ligand>
        <name>UDP-N-acetyl-alpha-D-glucosamine</name>
        <dbReference type="ChEBI" id="CHEBI:57705"/>
    </ligand>
</feature>
<comment type="similarity">
    <text evidence="10">Belongs to the glycosyltransferase 28 family. MurG subfamily.</text>
</comment>
<evidence type="ECO:0000256" key="1">
    <source>
        <dbReference type="ARBA" id="ARBA00022475"/>
    </source>
</evidence>
<sequence>MRVLLSGGGTGGHVYPAIAIANRIKEEYPDAEILFVGTEKGIESEIVPKYGYELKTVTVQGFKRKIDLDNVKRVFKLFKGLEQSRKVVKKFKPDVVIGTGGYVSGPVLFNASMCKFPTVVHEQNSFPGVTNKILSKMVTEVLTSFEDSHERFPEGSRQKLVLTGNPVRKEILTARKSTARRNLGISEDKKMVLCYGGSGGARKINDAMKLVIENMVKDDVAFIFATGKYYYEEFAKSIEHINFKPYQRVVPYLEDMANALAASDLVIGSAGAISLAEITALGKPSIIIPKAYTAENHQEYNAKSIEKQGAGIAILEKNLTPESLNNAVFSLLGNKEKLIDMASASKTIGKPEAIDLIVAEIVKIYEKNNKEKIKVKKEHKDKKVSQAEVNSEENGENVEENQPKVIGIKKK</sequence>
<evidence type="ECO:0000259" key="12">
    <source>
        <dbReference type="Pfam" id="PF03033"/>
    </source>
</evidence>
<evidence type="ECO:0000256" key="3">
    <source>
        <dbReference type="ARBA" id="ARBA00022676"/>
    </source>
</evidence>
<dbReference type="AlphaFoldDB" id="A0A371IZ16"/>
<keyword evidence="15" id="KW-1185">Reference proteome</keyword>
<evidence type="ECO:0000256" key="10">
    <source>
        <dbReference type="HAMAP-Rule" id="MF_00033"/>
    </source>
</evidence>
<feature type="domain" description="Glycosyltransferase family 28 N-terminal" evidence="12">
    <location>
        <begin position="3"/>
        <end position="142"/>
    </location>
</feature>
<dbReference type="UniPathway" id="UPA00219"/>
<dbReference type="GO" id="GO:0005886">
    <property type="term" value="C:plasma membrane"/>
    <property type="evidence" value="ECO:0007669"/>
    <property type="project" value="UniProtKB-SubCell"/>
</dbReference>
<evidence type="ECO:0000256" key="9">
    <source>
        <dbReference type="ARBA" id="ARBA00023316"/>
    </source>
</evidence>
<keyword evidence="8 10" id="KW-0131">Cell cycle</keyword>
<evidence type="ECO:0000256" key="6">
    <source>
        <dbReference type="ARBA" id="ARBA00022984"/>
    </source>
</evidence>
<comment type="subcellular location">
    <subcellularLocation>
        <location evidence="10">Cell membrane</location>
        <topology evidence="10">Peripheral membrane protein</topology>
        <orientation evidence="10">Cytoplasmic side</orientation>
    </subcellularLocation>
</comment>
<dbReference type="GO" id="GO:0071555">
    <property type="term" value="P:cell wall organization"/>
    <property type="evidence" value="ECO:0007669"/>
    <property type="project" value="UniProtKB-KW"/>
</dbReference>
<dbReference type="HAMAP" id="MF_00033">
    <property type="entry name" value="MurG"/>
    <property type="match status" value="1"/>
</dbReference>